<evidence type="ECO:0008006" key="6">
    <source>
        <dbReference type="Google" id="ProtNLM"/>
    </source>
</evidence>
<keyword evidence="2" id="KW-0472">Membrane</keyword>
<feature type="region of interest" description="Disordered" evidence="1">
    <location>
        <begin position="534"/>
        <end position="597"/>
    </location>
</feature>
<organism evidence="4 5">
    <name type="scientific">Elaphomyces granulatus</name>
    <dbReference type="NCBI Taxonomy" id="519963"/>
    <lineage>
        <taxon>Eukaryota</taxon>
        <taxon>Fungi</taxon>
        <taxon>Dikarya</taxon>
        <taxon>Ascomycota</taxon>
        <taxon>Pezizomycotina</taxon>
        <taxon>Eurotiomycetes</taxon>
        <taxon>Eurotiomycetidae</taxon>
        <taxon>Eurotiales</taxon>
        <taxon>Elaphomycetaceae</taxon>
        <taxon>Elaphomyces</taxon>
    </lineage>
</organism>
<gene>
    <name evidence="4" type="ORF">Egran_06964</name>
</gene>
<dbReference type="InterPro" id="IPR039535">
    <property type="entry name" value="ASST-like"/>
</dbReference>
<reference evidence="4 5" key="1">
    <citation type="journal article" date="2015" name="Environ. Microbiol.">
        <title>Metagenome sequence of Elaphomyces granulatus from sporocarp tissue reveals Ascomycota ectomycorrhizal fingerprints of genome expansion and a Proteobacteria-rich microbiome.</title>
        <authorList>
            <person name="Quandt C.A."/>
            <person name="Kohler A."/>
            <person name="Hesse C.N."/>
            <person name="Sharpton T.J."/>
            <person name="Martin F."/>
            <person name="Spatafora J.W."/>
        </authorList>
    </citation>
    <scope>NUCLEOTIDE SEQUENCE [LARGE SCALE GENOMIC DNA]</scope>
    <source>
        <strain evidence="4 5">OSC145934</strain>
    </source>
</reference>
<dbReference type="InterPro" id="IPR053143">
    <property type="entry name" value="Arylsulfate_ST"/>
</dbReference>
<dbReference type="OrthoDB" id="5427350at2759"/>
<proteinExistence type="predicted"/>
<evidence type="ECO:0000256" key="2">
    <source>
        <dbReference type="SAM" id="Phobius"/>
    </source>
</evidence>
<dbReference type="PANTHER" id="PTHR35340">
    <property type="entry name" value="PQQ ENZYME REPEAT PROTEIN-RELATED"/>
    <property type="match status" value="1"/>
</dbReference>
<feature type="compositionally biased region" description="Acidic residues" evidence="1">
    <location>
        <begin position="559"/>
        <end position="576"/>
    </location>
</feature>
<dbReference type="Pfam" id="PF14269">
    <property type="entry name" value="Arylsulfotran_2"/>
    <property type="match status" value="1"/>
</dbReference>
<feature type="transmembrane region" description="Helical" evidence="2">
    <location>
        <begin position="605"/>
        <end position="626"/>
    </location>
</feature>
<keyword evidence="2" id="KW-0812">Transmembrane</keyword>
<sequence>MIVTANDPDGSSAISIHLKTVRLFLLALILFLHGAVGNDDYKEITHYRSRPDLSALPMTLELKHKEKLTPGYIFLTPYEIKNPGPYIFDTDGNLVWSGWGWSGPGTAHGMHTCQYKGSNHLCFFQGHQEKGYSRGHGIIMDNRYRIVRSVQPGGGMSSSDMHEFRPINGGRTALMTIYQPQQYDMTKWNIKTGVGWVMDSIFQEVDVETGAVLFEWRSLDHIDPRLGFTPPTSTDTSGSALSPHSPWDFFHINSIDKNEDGDYLISSRHMCAIYKISGKDGSVIWHLHGANPSFRNINFSFSQQHDARWLMENSTHTVLSLFNNGFNGYNQTHDYSSGMIIVIDHVEKTATKIREYTPKEPVLSSSQGNLQILPNGNAFVGWGNKGFVSEYAEDGELVLWGYFSQDAAMNYRVQKFDWDADPTDIPALWAYARAVSDSLTTLYVSWNGATKVKKWRFFGSKKQEGLFKEIGTTNKAGFETAYTDSNFHRWCYVEALDAKGKVLGRSTTKFTFVPSPELSKYCGDTFCDYAPDFGNPNETDARPTVPPPATHRPEGWPWELEDEEDEEDDDDDANDYDGDRHRESQHEGAQSIGEHPKMYSQPGHWLLPFVEVGSGLSLGLLLLHFFNRRRQQANPFQRGSLVDDTVNLKFSHLAYHMPWWHWRRWATIAELRRQKYFPSMDRQSNDGDIDDGL</sequence>
<comment type="caution">
    <text evidence="4">The sequence shown here is derived from an EMBL/GenBank/DDBJ whole genome shotgun (WGS) entry which is preliminary data.</text>
</comment>
<dbReference type="AlphaFoldDB" id="A0A232LMP9"/>
<keyword evidence="2" id="KW-1133">Transmembrane helix</keyword>
<protein>
    <recommendedName>
        <fullName evidence="6">ASST-domain-containing protein</fullName>
    </recommendedName>
</protein>
<accession>A0A232LMP9</accession>
<evidence type="ECO:0000256" key="3">
    <source>
        <dbReference type="SAM" id="SignalP"/>
    </source>
</evidence>
<evidence type="ECO:0000256" key="1">
    <source>
        <dbReference type="SAM" id="MobiDB-lite"/>
    </source>
</evidence>
<dbReference type="PANTHER" id="PTHR35340:SF9">
    <property type="entry name" value="ASST-DOMAIN-CONTAINING PROTEIN"/>
    <property type="match status" value="1"/>
</dbReference>
<feature type="signal peptide" evidence="3">
    <location>
        <begin position="1"/>
        <end position="37"/>
    </location>
</feature>
<keyword evidence="3" id="KW-0732">Signal</keyword>
<dbReference type="Proteomes" id="UP000243515">
    <property type="component" value="Unassembled WGS sequence"/>
</dbReference>
<dbReference type="EMBL" id="NPHW01007287">
    <property type="protein sequence ID" value="OXV05268.1"/>
    <property type="molecule type" value="Genomic_DNA"/>
</dbReference>
<evidence type="ECO:0000313" key="4">
    <source>
        <dbReference type="EMBL" id="OXV05268.1"/>
    </source>
</evidence>
<keyword evidence="5" id="KW-1185">Reference proteome</keyword>
<evidence type="ECO:0000313" key="5">
    <source>
        <dbReference type="Proteomes" id="UP000243515"/>
    </source>
</evidence>
<feature type="chain" id="PRO_5011991542" description="ASST-domain-containing protein" evidence="3">
    <location>
        <begin position="38"/>
        <end position="693"/>
    </location>
</feature>
<name>A0A232LMP9_9EURO</name>
<feature type="compositionally biased region" description="Basic and acidic residues" evidence="1">
    <location>
        <begin position="577"/>
        <end position="586"/>
    </location>
</feature>